<reference evidence="1 2" key="1">
    <citation type="submission" date="2018-10" db="EMBL/GenBank/DDBJ databases">
        <authorList>
            <person name="Li J."/>
        </authorList>
    </citation>
    <scope>NUCLEOTIDE SEQUENCE [LARGE SCALE GENOMIC DNA]</scope>
    <source>
        <strain evidence="1 2">JCM 30549</strain>
    </source>
</reference>
<comment type="caution">
    <text evidence="1">The sequence shown here is derived from an EMBL/GenBank/DDBJ whole genome shotgun (WGS) entry which is preliminary data.</text>
</comment>
<name>A0A3L6ZSW0_9MICO</name>
<evidence type="ECO:0000313" key="2">
    <source>
        <dbReference type="Proteomes" id="UP000275395"/>
    </source>
</evidence>
<evidence type="ECO:0000313" key="1">
    <source>
        <dbReference type="EMBL" id="RLP70899.1"/>
    </source>
</evidence>
<gene>
    <name evidence="1" type="ORF">D9V30_00235</name>
</gene>
<organism evidence="1 2">
    <name type="scientific">Mycetocola reblochoni</name>
    <dbReference type="NCBI Taxonomy" id="331618"/>
    <lineage>
        <taxon>Bacteria</taxon>
        <taxon>Bacillati</taxon>
        <taxon>Actinomycetota</taxon>
        <taxon>Actinomycetes</taxon>
        <taxon>Micrococcales</taxon>
        <taxon>Microbacteriaceae</taxon>
        <taxon>Mycetocola</taxon>
    </lineage>
</organism>
<accession>A0A3L6ZSW0</accession>
<proteinExistence type="predicted"/>
<sequence length="106" mass="11731">MADGIREELKAALLSIYGTLDDAAVALGMSKKTLYRYLTTKGKDRVEKVPLDFVLDASAHLSQVAHIDLDEIHRRAQLRLSVSSARQDEYGLAARKTTDETGEDLL</sequence>
<dbReference type="AlphaFoldDB" id="A0A3L6ZSW0"/>
<dbReference type="Proteomes" id="UP000275395">
    <property type="component" value="Unassembled WGS sequence"/>
</dbReference>
<protein>
    <submittedName>
        <fullName evidence="1">Uncharacterized protein</fullName>
    </submittedName>
</protein>
<dbReference type="EMBL" id="RCUW01000001">
    <property type="protein sequence ID" value="RLP70899.1"/>
    <property type="molecule type" value="Genomic_DNA"/>
</dbReference>